<evidence type="ECO:0000313" key="2">
    <source>
        <dbReference type="EMBL" id="KAG6750131.1"/>
    </source>
</evidence>
<sequence>MATAEVVSAQSALAEEKTEQPIKIETATEEAVAAAPEAVAEEPKEEVETPAASEEAVAPAPEAPAEVETKEVVEETKILAEEPPVVEKTEEETPKETPEPVVEETKEESPKEVPVEQVVEEAKEATESGETQAPAPEPEVAVEAPKEEEEEVKGEEKPVEAVEKVETETPVEKTENAWGLFGYVMDDLCQGMFLLVQVAHALLLCFSASPPLHLATPRREFDGGAGTQSMPGLVDARTGVSFQQEWVHNFFGWADLISLILIDDQGTLFFDGQTAHLPF</sequence>
<comment type="caution">
    <text evidence="2">The sequence shown here is derived from an EMBL/GenBank/DDBJ whole genome shotgun (WGS) entry which is preliminary data.</text>
</comment>
<accession>A0A8X7YG48</accession>
<gene>
    <name evidence="2" type="ORF">POTOM_047213</name>
</gene>
<keyword evidence="3" id="KW-1185">Reference proteome</keyword>
<feature type="region of interest" description="Disordered" evidence="1">
    <location>
        <begin position="1"/>
        <end position="170"/>
    </location>
</feature>
<feature type="compositionally biased region" description="Basic and acidic residues" evidence="1">
    <location>
        <begin position="67"/>
        <end position="126"/>
    </location>
</feature>
<feature type="compositionally biased region" description="Low complexity" evidence="1">
    <location>
        <begin position="29"/>
        <end position="38"/>
    </location>
</feature>
<protein>
    <submittedName>
        <fullName evidence="2">Uncharacterized protein</fullName>
    </submittedName>
</protein>
<evidence type="ECO:0000313" key="3">
    <source>
        <dbReference type="Proteomes" id="UP000886885"/>
    </source>
</evidence>
<feature type="compositionally biased region" description="Basic and acidic residues" evidence="1">
    <location>
        <begin position="154"/>
        <end position="170"/>
    </location>
</feature>
<reference evidence="2" key="1">
    <citation type="journal article" date="2020" name="bioRxiv">
        <title>Hybrid origin of Populus tomentosa Carr. identified through genome sequencing and phylogenomic analysis.</title>
        <authorList>
            <person name="An X."/>
            <person name="Gao K."/>
            <person name="Chen Z."/>
            <person name="Li J."/>
            <person name="Yang X."/>
            <person name="Yang X."/>
            <person name="Zhou J."/>
            <person name="Guo T."/>
            <person name="Zhao T."/>
            <person name="Huang S."/>
            <person name="Miao D."/>
            <person name="Khan W.U."/>
            <person name="Rao P."/>
            <person name="Ye M."/>
            <person name="Lei B."/>
            <person name="Liao W."/>
            <person name="Wang J."/>
            <person name="Ji L."/>
            <person name="Li Y."/>
            <person name="Guo B."/>
            <person name="Mustafa N.S."/>
            <person name="Li S."/>
            <person name="Yun Q."/>
            <person name="Keller S.R."/>
            <person name="Mao J."/>
            <person name="Zhang R."/>
            <person name="Strauss S.H."/>
        </authorList>
    </citation>
    <scope>NUCLEOTIDE SEQUENCE</scope>
    <source>
        <strain evidence="2">GM15</strain>
        <tissue evidence="2">Leaf</tissue>
    </source>
</reference>
<proteinExistence type="predicted"/>
<name>A0A8X7YG48_POPTO</name>
<organism evidence="2 3">
    <name type="scientific">Populus tomentosa</name>
    <name type="common">Chinese white poplar</name>
    <dbReference type="NCBI Taxonomy" id="118781"/>
    <lineage>
        <taxon>Eukaryota</taxon>
        <taxon>Viridiplantae</taxon>
        <taxon>Streptophyta</taxon>
        <taxon>Embryophyta</taxon>
        <taxon>Tracheophyta</taxon>
        <taxon>Spermatophyta</taxon>
        <taxon>Magnoliopsida</taxon>
        <taxon>eudicotyledons</taxon>
        <taxon>Gunneridae</taxon>
        <taxon>Pentapetalae</taxon>
        <taxon>rosids</taxon>
        <taxon>fabids</taxon>
        <taxon>Malpighiales</taxon>
        <taxon>Salicaceae</taxon>
        <taxon>Saliceae</taxon>
        <taxon>Populus</taxon>
    </lineage>
</organism>
<evidence type="ECO:0000256" key="1">
    <source>
        <dbReference type="SAM" id="MobiDB-lite"/>
    </source>
</evidence>
<feature type="compositionally biased region" description="Low complexity" evidence="1">
    <location>
        <begin position="49"/>
        <end position="66"/>
    </location>
</feature>
<dbReference type="Proteomes" id="UP000886885">
    <property type="component" value="Chromosome 14A"/>
</dbReference>
<dbReference type="EMBL" id="JAAWWB010000027">
    <property type="protein sequence ID" value="KAG6750131.1"/>
    <property type="molecule type" value="Genomic_DNA"/>
</dbReference>
<dbReference type="AlphaFoldDB" id="A0A8X7YG48"/>